<keyword evidence="2" id="KW-1185">Reference proteome</keyword>
<dbReference type="OrthoDB" id="408631at2759"/>
<dbReference type="SUPFAM" id="SSF53474">
    <property type="entry name" value="alpha/beta-Hydrolases"/>
    <property type="match status" value="1"/>
</dbReference>
<dbReference type="HOGENOM" id="CLU_2134299_0_0_1"/>
<dbReference type="Proteomes" id="UP000053647">
    <property type="component" value="Unassembled WGS sequence"/>
</dbReference>
<proteinExistence type="predicted"/>
<dbReference type="EMBL" id="KN819339">
    <property type="protein sequence ID" value="KIJ15037.1"/>
    <property type="molecule type" value="Genomic_DNA"/>
</dbReference>
<name>A0A0C9U6H8_PAXIN</name>
<organism evidence="1 2">
    <name type="scientific">Paxillus involutus ATCC 200175</name>
    <dbReference type="NCBI Taxonomy" id="664439"/>
    <lineage>
        <taxon>Eukaryota</taxon>
        <taxon>Fungi</taxon>
        <taxon>Dikarya</taxon>
        <taxon>Basidiomycota</taxon>
        <taxon>Agaricomycotina</taxon>
        <taxon>Agaricomycetes</taxon>
        <taxon>Agaricomycetidae</taxon>
        <taxon>Boletales</taxon>
        <taxon>Paxilineae</taxon>
        <taxon>Paxillaceae</taxon>
        <taxon>Paxillus</taxon>
    </lineage>
</organism>
<accession>A0A0C9U6H8</accession>
<reference evidence="2" key="2">
    <citation type="submission" date="2015-01" db="EMBL/GenBank/DDBJ databases">
        <title>Evolutionary Origins and Diversification of the Mycorrhizal Mutualists.</title>
        <authorList>
            <consortium name="DOE Joint Genome Institute"/>
            <consortium name="Mycorrhizal Genomics Consortium"/>
            <person name="Kohler A."/>
            <person name="Kuo A."/>
            <person name="Nagy L.G."/>
            <person name="Floudas D."/>
            <person name="Copeland A."/>
            <person name="Barry K.W."/>
            <person name="Cichocki N."/>
            <person name="Veneault-Fourrey C."/>
            <person name="LaButti K."/>
            <person name="Lindquist E.A."/>
            <person name="Lipzen A."/>
            <person name="Lundell T."/>
            <person name="Morin E."/>
            <person name="Murat C."/>
            <person name="Riley R."/>
            <person name="Ohm R."/>
            <person name="Sun H."/>
            <person name="Tunlid A."/>
            <person name="Henrissat B."/>
            <person name="Grigoriev I.V."/>
            <person name="Hibbett D.S."/>
            <person name="Martin F."/>
        </authorList>
    </citation>
    <scope>NUCLEOTIDE SEQUENCE [LARGE SCALE GENOMIC DNA]</scope>
    <source>
        <strain evidence="2">ATCC 200175</strain>
    </source>
</reference>
<protein>
    <submittedName>
        <fullName evidence="1">Uncharacterized protein</fullName>
    </submittedName>
</protein>
<dbReference type="InterPro" id="IPR029058">
    <property type="entry name" value="AB_hydrolase_fold"/>
</dbReference>
<dbReference type="Gene3D" id="3.40.50.1820">
    <property type="entry name" value="alpha/beta hydrolase"/>
    <property type="match status" value="1"/>
</dbReference>
<reference evidence="1 2" key="1">
    <citation type="submission" date="2014-06" db="EMBL/GenBank/DDBJ databases">
        <authorList>
            <consortium name="DOE Joint Genome Institute"/>
            <person name="Kuo A."/>
            <person name="Kohler A."/>
            <person name="Nagy L.G."/>
            <person name="Floudas D."/>
            <person name="Copeland A."/>
            <person name="Barry K.W."/>
            <person name="Cichocki N."/>
            <person name="Veneault-Fourrey C."/>
            <person name="LaButti K."/>
            <person name="Lindquist E.A."/>
            <person name="Lipzen A."/>
            <person name="Lundell T."/>
            <person name="Morin E."/>
            <person name="Murat C."/>
            <person name="Sun H."/>
            <person name="Tunlid A."/>
            <person name="Henrissat B."/>
            <person name="Grigoriev I.V."/>
            <person name="Hibbett D.S."/>
            <person name="Martin F."/>
            <person name="Nordberg H.P."/>
            <person name="Cantor M.N."/>
            <person name="Hua S.X."/>
        </authorList>
    </citation>
    <scope>NUCLEOTIDE SEQUENCE [LARGE SCALE GENOMIC DNA]</scope>
    <source>
        <strain evidence="1 2">ATCC 200175</strain>
    </source>
</reference>
<gene>
    <name evidence="1" type="ORF">PAXINDRAFT_12297</name>
</gene>
<evidence type="ECO:0000313" key="2">
    <source>
        <dbReference type="Proteomes" id="UP000053647"/>
    </source>
</evidence>
<dbReference type="AlphaFoldDB" id="A0A0C9U6H8"/>
<evidence type="ECO:0000313" key="1">
    <source>
        <dbReference type="EMBL" id="KIJ15037.1"/>
    </source>
</evidence>
<sequence length="113" mass="12021">MVMNGGNPDGLSRVAFMQSGSPIPVGNIIHGQQYYDAPGCSSASVTLQFMCADCVSFESIVLAWQPHMDGDFLTDEPQNLVQQLEGSIADVPFVTGSCDDEGTLFSVSTLNIT</sequence>